<keyword evidence="4" id="KW-1185">Reference proteome</keyword>
<organism evidence="3 4">
    <name type="scientific">Sinanodonta woodiana</name>
    <name type="common">Chinese pond mussel</name>
    <name type="synonym">Anodonta woodiana</name>
    <dbReference type="NCBI Taxonomy" id="1069815"/>
    <lineage>
        <taxon>Eukaryota</taxon>
        <taxon>Metazoa</taxon>
        <taxon>Spiralia</taxon>
        <taxon>Lophotrochozoa</taxon>
        <taxon>Mollusca</taxon>
        <taxon>Bivalvia</taxon>
        <taxon>Autobranchia</taxon>
        <taxon>Heteroconchia</taxon>
        <taxon>Palaeoheterodonta</taxon>
        <taxon>Unionida</taxon>
        <taxon>Unionoidea</taxon>
        <taxon>Unionidae</taxon>
        <taxon>Unioninae</taxon>
        <taxon>Sinanodonta</taxon>
    </lineage>
</organism>
<feature type="region of interest" description="Disordered" evidence="1">
    <location>
        <begin position="13"/>
        <end position="39"/>
    </location>
</feature>
<evidence type="ECO:0000259" key="2">
    <source>
        <dbReference type="PROSITE" id="PS50090"/>
    </source>
</evidence>
<protein>
    <recommendedName>
        <fullName evidence="2">Myb-like domain-containing protein</fullName>
    </recommendedName>
</protein>
<dbReference type="Proteomes" id="UP001634394">
    <property type="component" value="Unassembled WGS sequence"/>
</dbReference>
<proteinExistence type="predicted"/>
<dbReference type="EMBL" id="JBJQND010000018">
    <property type="protein sequence ID" value="KAL3836462.1"/>
    <property type="molecule type" value="Genomic_DNA"/>
</dbReference>
<feature type="compositionally biased region" description="Polar residues" evidence="1">
    <location>
        <begin position="26"/>
        <end position="38"/>
    </location>
</feature>
<dbReference type="AlphaFoldDB" id="A0ABD3THF2"/>
<evidence type="ECO:0000313" key="4">
    <source>
        <dbReference type="Proteomes" id="UP001634394"/>
    </source>
</evidence>
<feature type="domain" description="Myb-like" evidence="2">
    <location>
        <begin position="40"/>
        <end position="95"/>
    </location>
</feature>
<gene>
    <name evidence="3" type="ORF">ACJMK2_021894</name>
</gene>
<reference evidence="3 4" key="1">
    <citation type="submission" date="2024-11" db="EMBL/GenBank/DDBJ databases">
        <title>Chromosome-level genome assembly of the freshwater bivalve Anodonta woodiana.</title>
        <authorList>
            <person name="Chen X."/>
        </authorList>
    </citation>
    <scope>NUCLEOTIDE SEQUENCE [LARGE SCALE GENOMIC DNA]</scope>
    <source>
        <strain evidence="3">MN2024</strain>
        <tissue evidence="3">Gills</tissue>
    </source>
</reference>
<sequence>MERIPSFIHIYSNIPNGPKGKRGRDSTSPTGKTPQQELHWSEKEKDFLNTYILQAGGVPATGVNPFWNECANKLNKYCGSSRTGVMCRSRYRKVKNLFPVEVAQEKQTDAFSLTKETQTDPVLPVIEKHFIDYPPKTIEQQSREEKLIDDVLRQRFVAGDISNQDRAELLHCVLYTDAATIAETMLNIESIKMAVKNSILMDIEKSASQKCIRSDNSYLFQMDYQNLKEFDFHKLVVEIATCQPYLLASLLAVSVPTSRVGSIKSIQDLIPRLLLVYSLLMSYRFHELSRLQRVLTVVLLDECVHEKVFDRLQVVGVTTSYQTANRITEDIGKHCYNAIVEGVRCGQPFRIIGDNINVSVGVKHERTDHHGVMLNWFGSAAILQTKSFDEMPHDIQGQAKDLQYYHFIPSDQDERRLKSDYRLQSSHIKGSKGVPSSSEELTKKNVVVPLEVLPLNEQKYADVVSILDKYESAVEEIYTVAGQDKLPVHIGGDQLTRERFTGGKGLRSGCLTEMEKLNHLYPITFEMWHTAMNVSTVIFKCLYREESFDQGTINAERIRLNRKTVNADVKNHYDHDKDFTVLFIKGYIVEAVCDYFGLETLTDIPTNHSPPIEAFMVEMEAWFNDTMDKFIDEYVLGRNTDATKRIQIDTEEMIVTPLRLLLPNGSISTVFIPKKQKISVFSEAQHDRVKHYDYNVLQLGLLYMQFLDVCQITDRSRLLTTLKYMMPVFKAVNSRSKYALEILRFLAHQQASYYLHTANKSLYGLFVNTDGKIDSHIPADLQMEHIVRKIKKLVKNVGFNNIMGTISRKSRALAGMSHVAEQYDNAAGLIVRAQLHKKKKSHLKKR</sequence>
<comment type="caution">
    <text evidence="3">The sequence shown here is derived from an EMBL/GenBank/DDBJ whole genome shotgun (WGS) entry which is preliminary data.</text>
</comment>
<dbReference type="InterPro" id="IPR046496">
    <property type="entry name" value="DUF6589"/>
</dbReference>
<dbReference type="InterPro" id="IPR001005">
    <property type="entry name" value="SANT/Myb"/>
</dbReference>
<evidence type="ECO:0000256" key="1">
    <source>
        <dbReference type="SAM" id="MobiDB-lite"/>
    </source>
</evidence>
<evidence type="ECO:0000313" key="3">
    <source>
        <dbReference type="EMBL" id="KAL3836462.1"/>
    </source>
</evidence>
<dbReference type="Pfam" id="PF20231">
    <property type="entry name" value="DUF6589"/>
    <property type="match status" value="1"/>
</dbReference>
<name>A0ABD3THF2_SINWO</name>
<accession>A0ABD3THF2</accession>
<dbReference type="PROSITE" id="PS50090">
    <property type="entry name" value="MYB_LIKE"/>
    <property type="match status" value="1"/>
</dbReference>